<gene>
    <name evidence="2" type="ORF">ENT37_10195</name>
</gene>
<keyword evidence="1" id="KW-1133">Transmembrane helix</keyword>
<feature type="transmembrane region" description="Helical" evidence="1">
    <location>
        <begin position="96"/>
        <end position="113"/>
    </location>
</feature>
<name>A0A7C4PJY6_9CHLR</name>
<keyword evidence="1" id="KW-0812">Transmembrane</keyword>
<feature type="transmembrane region" description="Helical" evidence="1">
    <location>
        <begin position="60"/>
        <end position="84"/>
    </location>
</feature>
<comment type="caution">
    <text evidence="2">The sequence shown here is derived from an EMBL/GenBank/DDBJ whole genome shotgun (WGS) entry which is preliminary data.</text>
</comment>
<dbReference type="EMBL" id="DSYK01000499">
    <property type="protein sequence ID" value="HGS22227.1"/>
    <property type="molecule type" value="Genomic_DNA"/>
</dbReference>
<protein>
    <submittedName>
        <fullName evidence="2">Uncharacterized protein</fullName>
    </submittedName>
</protein>
<accession>A0A7C4PJY6</accession>
<evidence type="ECO:0000313" key="2">
    <source>
        <dbReference type="EMBL" id="HGS22227.1"/>
    </source>
</evidence>
<reference evidence="2" key="1">
    <citation type="journal article" date="2020" name="mSystems">
        <title>Genome- and Community-Level Interaction Insights into Carbon Utilization and Element Cycling Functions of Hydrothermarchaeota in Hydrothermal Sediment.</title>
        <authorList>
            <person name="Zhou Z."/>
            <person name="Liu Y."/>
            <person name="Xu W."/>
            <person name="Pan J."/>
            <person name="Luo Z.H."/>
            <person name="Li M."/>
        </authorList>
    </citation>
    <scope>NUCLEOTIDE SEQUENCE [LARGE SCALE GENOMIC DNA]</scope>
    <source>
        <strain evidence="2">SpSt-573</strain>
    </source>
</reference>
<proteinExistence type="predicted"/>
<organism evidence="2">
    <name type="scientific">Anaerolinea thermolimosa</name>
    <dbReference type="NCBI Taxonomy" id="229919"/>
    <lineage>
        <taxon>Bacteria</taxon>
        <taxon>Bacillati</taxon>
        <taxon>Chloroflexota</taxon>
        <taxon>Anaerolineae</taxon>
        <taxon>Anaerolineales</taxon>
        <taxon>Anaerolineaceae</taxon>
        <taxon>Anaerolinea</taxon>
    </lineage>
</organism>
<feature type="transmembrane region" description="Helical" evidence="1">
    <location>
        <begin position="15"/>
        <end position="40"/>
    </location>
</feature>
<evidence type="ECO:0000256" key="1">
    <source>
        <dbReference type="SAM" id="Phobius"/>
    </source>
</evidence>
<feature type="transmembrane region" description="Helical" evidence="1">
    <location>
        <begin position="119"/>
        <end position="136"/>
    </location>
</feature>
<sequence>MAQSRQVQWKRTGSALLWALGHTLGTWAAMMAIWALWLAWKVFGQGYSGADWGTPPEVYRFGLSIALLVSLPLCGEFLILSFIYRLFKNAIPVRQVLLSAATLALSSLLLILVLPEGGLPLVAMIIALPLLATLWLNEKNQGLQPSHS</sequence>
<keyword evidence="1" id="KW-0472">Membrane</keyword>
<dbReference type="AlphaFoldDB" id="A0A7C4PJY6"/>